<dbReference type="RefSeq" id="WP_087732949.1">
    <property type="nucleotide sequence ID" value="NZ_CYGY02000010.1"/>
</dbReference>
<dbReference type="AlphaFoldDB" id="A0A1N7RP50"/>
<evidence type="ECO:0000313" key="1">
    <source>
        <dbReference type="EMBL" id="SIT36876.1"/>
    </source>
</evidence>
<reference evidence="1" key="1">
    <citation type="submission" date="2016-12" db="EMBL/GenBank/DDBJ databases">
        <authorList>
            <person name="Moulin L."/>
        </authorList>
    </citation>
    <scope>NUCLEOTIDE SEQUENCE [LARGE SCALE GENOMIC DNA]</scope>
    <source>
        <strain evidence="1">STM 7183</strain>
    </source>
</reference>
<dbReference type="InterPro" id="IPR035959">
    <property type="entry name" value="RutC-like_sf"/>
</dbReference>
<dbReference type="Gene3D" id="3.30.1330.40">
    <property type="entry name" value="RutC-like"/>
    <property type="match status" value="1"/>
</dbReference>
<dbReference type="Proteomes" id="UP000195569">
    <property type="component" value="Unassembled WGS sequence"/>
</dbReference>
<keyword evidence="2" id="KW-1185">Reference proteome</keyword>
<dbReference type="CDD" id="cd00448">
    <property type="entry name" value="YjgF_YER057c_UK114_family"/>
    <property type="match status" value="1"/>
</dbReference>
<gene>
    <name evidence="1" type="ORF">BN2476_100161</name>
</gene>
<dbReference type="OrthoDB" id="9803101at2"/>
<dbReference type="Pfam" id="PF01042">
    <property type="entry name" value="Ribonuc_L-PSP"/>
    <property type="match status" value="1"/>
</dbReference>
<proteinExistence type="predicted"/>
<name>A0A1N7RP50_9BURK</name>
<dbReference type="InterPro" id="IPR006175">
    <property type="entry name" value="YjgF/YER057c/UK114"/>
</dbReference>
<protein>
    <submittedName>
        <fullName evidence="1">Endoribonuclease L-PSP</fullName>
    </submittedName>
</protein>
<dbReference type="PANTHER" id="PTHR43857">
    <property type="entry name" value="BLR7761 PROTEIN"/>
    <property type="match status" value="1"/>
</dbReference>
<dbReference type="PANTHER" id="PTHR43857:SF1">
    <property type="entry name" value="YJGH FAMILY PROTEIN"/>
    <property type="match status" value="1"/>
</dbReference>
<organism evidence="1 2">
    <name type="scientific">Paraburkholderia piptadeniae</name>
    <dbReference type="NCBI Taxonomy" id="1701573"/>
    <lineage>
        <taxon>Bacteria</taxon>
        <taxon>Pseudomonadati</taxon>
        <taxon>Pseudomonadota</taxon>
        <taxon>Betaproteobacteria</taxon>
        <taxon>Burkholderiales</taxon>
        <taxon>Burkholderiaceae</taxon>
        <taxon>Paraburkholderia</taxon>
    </lineage>
</organism>
<dbReference type="EMBL" id="CYGY02000010">
    <property type="protein sequence ID" value="SIT36876.1"/>
    <property type="molecule type" value="Genomic_DNA"/>
</dbReference>
<accession>A0A1N7RP50</accession>
<comment type="caution">
    <text evidence="1">The sequence shown here is derived from an EMBL/GenBank/DDBJ whole genome shotgun (WGS) entry which is preliminary data.</text>
</comment>
<evidence type="ECO:0000313" key="2">
    <source>
        <dbReference type="Proteomes" id="UP000195569"/>
    </source>
</evidence>
<dbReference type="SUPFAM" id="SSF55298">
    <property type="entry name" value="YjgF-like"/>
    <property type="match status" value="1"/>
</dbReference>
<sequence>MKKKPLLPAGWVKPRGYANGVAASGTQVYIAGQIGWNAEARMTSDVFAEQAAQALRNVLAVLREAGGRPEHLVRMTWYVTDKREYLASLREIGQTFRELIGDYDIAMSAVQVVALIEDEAKVEIEATAVITD</sequence>